<protein>
    <recommendedName>
        <fullName evidence="2">Thioredoxin-like fold domain-containing protein</fullName>
    </recommendedName>
</protein>
<dbReference type="Pfam" id="PF13462">
    <property type="entry name" value="Thioredoxin_4"/>
    <property type="match status" value="1"/>
</dbReference>
<keyword evidence="1" id="KW-1133">Transmembrane helix</keyword>
<evidence type="ECO:0000259" key="2">
    <source>
        <dbReference type="Pfam" id="PF13462"/>
    </source>
</evidence>
<dbReference type="EMBL" id="BONR01000001">
    <property type="protein sequence ID" value="GIG53713.1"/>
    <property type="molecule type" value="Genomic_DNA"/>
</dbReference>
<reference evidence="3" key="1">
    <citation type="submission" date="2021-01" db="EMBL/GenBank/DDBJ databases">
        <title>Whole genome shotgun sequence of Demequina activiva NBRC 110675.</title>
        <authorList>
            <person name="Komaki H."/>
            <person name="Tamura T."/>
        </authorList>
    </citation>
    <scope>NUCLEOTIDE SEQUENCE</scope>
    <source>
        <strain evidence="3">NBRC 110675</strain>
    </source>
</reference>
<comment type="caution">
    <text evidence="3">The sequence shown here is derived from an EMBL/GenBank/DDBJ whole genome shotgun (WGS) entry which is preliminary data.</text>
</comment>
<dbReference type="CDD" id="cd02972">
    <property type="entry name" value="DsbA_family"/>
    <property type="match status" value="1"/>
</dbReference>
<name>A0A919UKH5_9MICO</name>
<sequence length="263" mass="27702">MAKNSTAPKNQKAAAARAQAQKSVKAQERRTTLGIVIGALVALVVFGGIVFYIVQSSQVPPLDSEDAVIPAGSDAETGGIPVSSDGVAGGEVPADVPRVDLYEDFMCPICGQFEEINAEDIDALRESGEIAVYYHPISILDATSQGTDFSTRSANAAATVADAAPEHFLEFTAAMYANQPAEGTTGLSDEEIAQIAIDAGVPETIAETLDDGIFTKWVIAATERASQDGMQGTPTVMVNREILEQAEVPYFQPGALRTHLESL</sequence>
<feature type="transmembrane region" description="Helical" evidence="1">
    <location>
        <begin position="32"/>
        <end position="54"/>
    </location>
</feature>
<keyword evidence="1" id="KW-0472">Membrane</keyword>
<dbReference type="SUPFAM" id="SSF52833">
    <property type="entry name" value="Thioredoxin-like"/>
    <property type="match status" value="1"/>
</dbReference>
<dbReference type="Proteomes" id="UP000652354">
    <property type="component" value="Unassembled WGS sequence"/>
</dbReference>
<evidence type="ECO:0000313" key="3">
    <source>
        <dbReference type="EMBL" id="GIG53713.1"/>
    </source>
</evidence>
<feature type="domain" description="Thioredoxin-like fold" evidence="2">
    <location>
        <begin position="98"/>
        <end position="246"/>
    </location>
</feature>
<proteinExistence type="predicted"/>
<evidence type="ECO:0000256" key="1">
    <source>
        <dbReference type="SAM" id="Phobius"/>
    </source>
</evidence>
<dbReference type="AlphaFoldDB" id="A0A919UKH5"/>
<gene>
    <name evidence="3" type="ORF">Dac01nite_04650</name>
</gene>
<organism evidence="3 4">
    <name type="scientific">Demequina activiva</name>
    <dbReference type="NCBI Taxonomy" id="1582364"/>
    <lineage>
        <taxon>Bacteria</taxon>
        <taxon>Bacillati</taxon>
        <taxon>Actinomycetota</taxon>
        <taxon>Actinomycetes</taxon>
        <taxon>Micrococcales</taxon>
        <taxon>Demequinaceae</taxon>
        <taxon>Demequina</taxon>
    </lineage>
</organism>
<keyword evidence="1" id="KW-0812">Transmembrane</keyword>
<evidence type="ECO:0000313" key="4">
    <source>
        <dbReference type="Proteomes" id="UP000652354"/>
    </source>
</evidence>
<dbReference type="InterPro" id="IPR036249">
    <property type="entry name" value="Thioredoxin-like_sf"/>
</dbReference>
<keyword evidence="4" id="KW-1185">Reference proteome</keyword>
<dbReference type="RefSeq" id="WP_203653147.1">
    <property type="nucleotide sequence ID" value="NZ_BONR01000001.1"/>
</dbReference>
<dbReference type="Gene3D" id="3.40.30.10">
    <property type="entry name" value="Glutaredoxin"/>
    <property type="match status" value="1"/>
</dbReference>
<dbReference type="InterPro" id="IPR012336">
    <property type="entry name" value="Thioredoxin-like_fold"/>
</dbReference>
<accession>A0A919UKH5</accession>